<dbReference type="EMBL" id="JAGFNK010000086">
    <property type="protein sequence ID" value="KAI9508581.1"/>
    <property type="molecule type" value="Genomic_DNA"/>
</dbReference>
<gene>
    <name evidence="1" type="ORF">F5148DRAFT_1367715</name>
</gene>
<organism evidence="1 2">
    <name type="scientific">Russula earlei</name>
    <dbReference type="NCBI Taxonomy" id="71964"/>
    <lineage>
        <taxon>Eukaryota</taxon>
        <taxon>Fungi</taxon>
        <taxon>Dikarya</taxon>
        <taxon>Basidiomycota</taxon>
        <taxon>Agaricomycotina</taxon>
        <taxon>Agaricomycetes</taxon>
        <taxon>Russulales</taxon>
        <taxon>Russulaceae</taxon>
        <taxon>Russula</taxon>
    </lineage>
</organism>
<evidence type="ECO:0000313" key="1">
    <source>
        <dbReference type="EMBL" id="KAI9508581.1"/>
    </source>
</evidence>
<reference evidence="1" key="1">
    <citation type="submission" date="2021-03" db="EMBL/GenBank/DDBJ databases">
        <title>Evolutionary priming and transition to the ectomycorrhizal habit in an iconic lineage of mushroom-forming fungi: is preadaptation a requirement?</title>
        <authorList>
            <consortium name="DOE Joint Genome Institute"/>
            <person name="Looney B.P."/>
            <person name="Miyauchi S."/>
            <person name="Morin E."/>
            <person name="Drula E."/>
            <person name="Courty P.E."/>
            <person name="Chicoki N."/>
            <person name="Fauchery L."/>
            <person name="Kohler A."/>
            <person name="Kuo A."/>
            <person name="LaButti K."/>
            <person name="Pangilinan J."/>
            <person name="Lipzen A."/>
            <person name="Riley R."/>
            <person name="Andreopoulos W."/>
            <person name="He G."/>
            <person name="Johnson J."/>
            <person name="Barry K.W."/>
            <person name="Grigoriev I.V."/>
            <person name="Nagy L."/>
            <person name="Hibbett D."/>
            <person name="Henrissat B."/>
            <person name="Matheny P.B."/>
            <person name="Labbe J."/>
            <person name="Martin A.F."/>
        </authorList>
    </citation>
    <scope>NUCLEOTIDE SEQUENCE</scope>
    <source>
        <strain evidence="1">BPL698</strain>
    </source>
</reference>
<keyword evidence="2" id="KW-1185">Reference proteome</keyword>
<accession>A0ACC0UAT4</accession>
<dbReference type="Proteomes" id="UP001207468">
    <property type="component" value="Unassembled WGS sequence"/>
</dbReference>
<proteinExistence type="predicted"/>
<evidence type="ECO:0000313" key="2">
    <source>
        <dbReference type="Proteomes" id="UP001207468"/>
    </source>
</evidence>
<name>A0ACC0UAT4_9AGAM</name>
<protein>
    <submittedName>
        <fullName evidence="1">Uncharacterized protein</fullName>
    </submittedName>
</protein>
<sequence>MASVLPSGLYTIKNVGHGQWAGHDLTLPTIKPIIGTDHLAVWVVEHIEGERYRLTLNGFVTKPEGNVVFSYLGAGIVGTEWVLVQSEEKANKYFISDPAFLPGFNVNVWTLKEKNARVNNIWRALQHDPNQLWVIDHFVEREA</sequence>
<comment type="caution">
    <text evidence="1">The sequence shown here is derived from an EMBL/GenBank/DDBJ whole genome shotgun (WGS) entry which is preliminary data.</text>
</comment>